<dbReference type="InterPro" id="IPR038729">
    <property type="entry name" value="Rad50/SbcC_AAA"/>
</dbReference>
<dbReference type="Proteomes" id="UP001501444">
    <property type="component" value="Unassembled WGS sequence"/>
</dbReference>
<sequence length="531" mass="58541">MLKKIVIKNYKVFQDFALDLAPGMNVIVGNNAVGKSTLLEAVNLALTSRLNGVAIAAELSPFLFNLQTTRTYIEALHAGARPTPPEILIEVHFDDVEEHARLKGTNNSLREDVPGVRIRVAFNDDFRDEYEAYIAHPAQISTVPAEYYKIDWLGFDGNGVTARSVPATASLIDATAIRLQHGADAYLQTIIGSNLEPNERVELSRSYRSLRETFSGIDAVAAVNEKLAGDRGDISDRRLTLSIDLSQRSGWERSLVPHLDDLPFPYVGKGEQSTLKILLALNRKKVKDTHVVLIEEPENHVSFSTLNQLIDKVIQKCAGKQVLVTTHSAYILNKLGLDELVLLSPEGGHRITDLPPSTVDYFKKLSGYDTLRLVLASRVILVEGPSDELIVQRAYSDVHGKLPIADGVDVINVRGLSAKRFLDLAVPLRRRVAVVNDNDGDLQKMAAKYADYIAHQFITIHIGKGDPTTLEPQVIAVNGLQRMNKVLGTNHPTEAALLDYMLANKTTWALAVAESTETIVMPEYIVDAISF</sequence>
<dbReference type="Pfam" id="PF13304">
    <property type="entry name" value="AAA_21"/>
    <property type="match status" value="1"/>
</dbReference>
<dbReference type="InterPro" id="IPR051396">
    <property type="entry name" value="Bact_Antivir_Def_Nuclease"/>
</dbReference>
<reference evidence="5" key="1">
    <citation type="journal article" date="2019" name="Int. J. Syst. Evol. Microbiol.">
        <title>The Global Catalogue of Microorganisms (GCM) 10K type strain sequencing project: providing services to taxonomists for standard genome sequencing and annotation.</title>
        <authorList>
            <consortium name="The Broad Institute Genomics Platform"/>
            <consortium name="The Broad Institute Genome Sequencing Center for Infectious Disease"/>
            <person name="Wu L."/>
            <person name="Ma J."/>
        </authorList>
    </citation>
    <scope>NUCLEOTIDE SEQUENCE [LARGE SCALE GENOMIC DNA]</scope>
    <source>
        <strain evidence="5">JCM 3272</strain>
    </source>
</reference>
<evidence type="ECO:0000313" key="5">
    <source>
        <dbReference type="Proteomes" id="UP001501444"/>
    </source>
</evidence>
<gene>
    <name evidence="4" type="ORF">GCM10010170_042140</name>
</gene>
<evidence type="ECO:0000259" key="2">
    <source>
        <dbReference type="Pfam" id="PF13476"/>
    </source>
</evidence>
<proteinExistence type="predicted"/>
<evidence type="ECO:0000313" key="4">
    <source>
        <dbReference type="EMBL" id="GAA2351807.1"/>
    </source>
</evidence>
<feature type="domain" description="Rad50/SbcC-type AAA" evidence="2">
    <location>
        <begin position="4"/>
        <end position="75"/>
    </location>
</feature>
<accession>A0ABP5THY1</accession>
<dbReference type="InterPro" id="IPR003959">
    <property type="entry name" value="ATPase_AAA_core"/>
</dbReference>
<dbReference type="CDD" id="cd01026">
    <property type="entry name" value="TOPRIM_OLD"/>
    <property type="match status" value="1"/>
</dbReference>
<organism evidence="4 5">
    <name type="scientific">Dactylosporangium salmoneum</name>
    <dbReference type="NCBI Taxonomy" id="53361"/>
    <lineage>
        <taxon>Bacteria</taxon>
        <taxon>Bacillati</taxon>
        <taxon>Actinomycetota</taxon>
        <taxon>Actinomycetes</taxon>
        <taxon>Micromonosporales</taxon>
        <taxon>Micromonosporaceae</taxon>
        <taxon>Dactylosporangium</taxon>
    </lineage>
</organism>
<dbReference type="RefSeq" id="WP_425553585.1">
    <property type="nucleotide sequence ID" value="NZ_BAAARV010000031.1"/>
</dbReference>
<dbReference type="Pfam" id="PF20469">
    <property type="entry name" value="OLD-like_TOPRIM"/>
    <property type="match status" value="1"/>
</dbReference>
<dbReference type="InterPro" id="IPR027417">
    <property type="entry name" value="P-loop_NTPase"/>
</dbReference>
<evidence type="ECO:0000259" key="3">
    <source>
        <dbReference type="Pfam" id="PF20469"/>
    </source>
</evidence>
<feature type="domain" description="ATPase AAA-type core" evidence="1">
    <location>
        <begin position="257"/>
        <end position="333"/>
    </location>
</feature>
<dbReference type="InterPro" id="IPR034139">
    <property type="entry name" value="TOPRIM_OLD"/>
</dbReference>
<name>A0ABP5THY1_9ACTN</name>
<dbReference type="PANTHER" id="PTHR43581">
    <property type="entry name" value="ATP/GTP PHOSPHATASE"/>
    <property type="match status" value="1"/>
</dbReference>
<dbReference type="Gene3D" id="3.40.50.300">
    <property type="entry name" value="P-loop containing nucleotide triphosphate hydrolases"/>
    <property type="match status" value="1"/>
</dbReference>
<keyword evidence="5" id="KW-1185">Reference proteome</keyword>
<dbReference type="Pfam" id="PF13476">
    <property type="entry name" value="AAA_23"/>
    <property type="match status" value="1"/>
</dbReference>
<dbReference type="SUPFAM" id="SSF52540">
    <property type="entry name" value="P-loop containing nucleoside triphosphate hydrolases"/>
    <property type="match status" value="1"/>
</dbReference>
<dbReference type="EMBL" id="BAAARV010000031">
    <property type="protein sequence ID" value="GAA2351807.1"/>
    <property type="molecule type" value="Genomic_DNA"/>
</dbReference>
<evidence type="ECO:0000259" key="1">
    <source>
        <dbReference type="Pfam" id="PF13304"/>
    </source>
</evidence>
<dbReference type="PANTHER" id="PTHR43581:SF2">
    <property type="entry name" value="EXCINUCLEASE ATPASE SUBUNIT"/>
    <property type="match status" value="1"/>
</dbReference>
<comment type="caution">
    <text evidence="4">The sequence shown here is derived from an EMBL/GenBank/DDBJ whole genome shotgun (WGS) entry which is preliminary data.</text>
</comment>
<protein>
    <submittedName>
        <fullName evidence="4">AAA family ATPase</fullName>
    </submittedName>
</protein>
<feature type="domain" description="OLD protein-like TOPRIM" evidence="3">
    <location>
        <begin position="376"/>
        <end position="439"/>
    </location>
</feature>